<dbReference type="PANTHER" id="PTHR34182">
    <property type="entry name" value="PROTEIN-EXPORT MEMBRANE PROTEIN SECG"/>
    <property type="match status" value="1"/>
</dbReference>
<evidence type="ECO:0000256" key="7">
    <source>
        <dbReference type="ARBA" id="ARBA00022927"/>
    </source>
</evidence>
<feature type="transmembrane region" description="Helical" evidence="11">
    <location>
        <begin position="6"/>
        <end position="25"/>
    </location>
</feature>
<proteinExistence type="inferred from homology"/>
<protein>
    <recommendedName>
        <fullName evidence="3 11">Protein-export membrane protein SecG</fullName>
    </recommendedName>
</protein>
<dbReference type="OrthoDB" id="8566211at2"/>
<dbReference type="GO" id="GO:0043952">
    <property type="term" value="P:protein transport by the Sec complex"/>
    <property type="evidence" value="ECO:0007669"/>
    <property type="project" value="TreeGrafter"/>
</dbReference>
<evidence type="ECO:0000256" key="8">
    <source>
        <dbReference type="ARBA" id="ARBA00022989"/>
    </source>
</evidence>
<evidence type="ECO:0000256" key="6">
    <source>
        <dbReference type="ARBA" id="ARBA00022692"/>
    </source>
</evidence>
<keyword evidence="5 11" id="KW-1003">Cell membrane</keyword>
<evidence type="ECO:0000256" key="1">
    <source>
        <dbReference type="ARBA" id="ARBA00004651"/>
    </source>
</evidence>
<keyword evidence="7 11" id="KW-0653">Protein transport</keyword>
<evidence type="ECO:0000256" key="11">
    <source>
        <dbReference type="RuleBase" id="RU365087"/>
    </source>
</evidence>
<dbReference type="GO" id="GO:0005886">
    <property type="term" value="C:plasma membrane"/>
    <property type="evidence" value="ECO:0007669"/>
    <property type="project" value="UniProtKB-SubCell"/>
</dbReference>
<evidence type="ECO:0000313" key="14">
    <source>
        <dbReference type="Proteomes" id="UP000214566"/>
    </source>
</evidence>
<dbReference type="EMBL" id="FLMQ01000058">
    <property type="protein sequence ID" value="SBP89935.1"/>
    <property type="molecule type" value="Genomic_DNA"/>
</dbReference>
<gene>
    <name evidence="13" type="ORF">THIARS_90085</name>
</gene>
<evidence type="ECO:0000256" key="5">
    <source>
        <dbReference type="ARBA" id="ARBA00022475"/>
    </source>
</evidence>
<dbReference type="InterPro" id="IPR004692">
    <property type="entry name" value="SecG"/>
</dbReference>
<organism evidence="13 14">
    <name type="scientific">Thiomonas delicata</name>
    <name type="common">Thiomonas cuprina</name>
    <dbReference type="NCBI Taxonomy" id="364030"/>
    <lineage>
        <taxon>Bacteria</taxon>
        <taxon>Pseudomonadati</taxon>
        <taxon>Pseudomonadota</taxon>
        <taxon>Betaproteobacteria</taxon>
        <taxon>Burkholderiales</taxon>
        <taxon>Thiomonas</taxon>
    </lineage>
</organism>
<feature type="region of interest" description="Disordered" evidence="12">
    <location>
        <begin position="129"/>
        <end position="153"/>
    </location>
</feature>
<keyword evidence="10 11" id="KW-0472">Membrane</keyword>
<dbReference type="Proteomes" id="UP000214566">
    <property type="component" value="Unassembled WGS sequence"/>
</dbReference>
<dbReference type="Pfam" id="PF03840">
    <property type="entry name" value="SecG"/>
    <property type="match status" value="1"/>
</dbReference>
<dbReference type="PANTHER" id="PTHR34182:SF1">
    <property type="entry name" value="PROTEIN-EXPORT MEMBRANE PROTEIN SECG"/>
    <property type="match status" value="1"/>
</dbReference>
<feature type="compositionally biased region" description="Low complexity" evidence="12">
    <location>
        <begin position="106"/>
        <end position="115"/>
    </location>
</feature>
<name>A0A238D9K8_THIDL</name>
<evidence type="ECO:0000256" key="2">
    <source>
        <dbReference type="ARBA" id="ARBA00008445"/>
    </source>
</evidence>
<comment type="function">
    <text evidence="11">Involved in protein export. Participates in an early event of protein translocation.</text>
</comment>
<feature type="transmembrane region" description="Helical" evidence="11">
    <location>
        <begin position="61"/>
        <end position="81"/>
    </location>
</feature>
<comment type="subcellular location">
    <subcellularLocation>
        <location evidence="1 11">Cell membrane</location>
        <topology evidence="1 11">Multi-pass membrane protein</topology>
    </subcellularLocation>
</comment>
<keyword evidence="4 11" id="KW-0813">Transport</keyword>
<keyword evidence="8 11" id="KW-1133">Transmembrane helix</keyword>
<feature type="region of interest" description="Disordered" evidence="12">
    <location>
        <begin position="87"/>
        <end position="115"/>
    </location>
</feature>
<reference evidence="13 14" key="1">
    <citation type="submission" date="2016-06" db="EMBL/GenBank/DDBJ databases">
        <authorList>
            <person name="Kjaerup R.B."/>
            <person name="Dalgaard T.S."/>
            <person name="Juul-Madsen H.R."/>
        </authorList>
    </citation>
    <scope>NUCLEOTIDE SEQUENCE [LARGE SCALE GENOMIC DNA]</scope>
    <source>
        <strain evidence="13 14">DSM 16361</strain>
    </source>
</reference>
<dbReference type="RefSeq" id="WP_094161907.1">
    <property type="nucleotide sequence ID" value="NZ_LT592171.1"/>
</dbReference>
<accession>A0A238D9K8</accession>
<dbReference type="NCBIfam" id="TIGR00810">
    <property type="entry name" value="secG"/>
    <property type="match status" value="1"/>
</dbReference>
<evidence type="ECO:0000256" key="9">
    <source>
        <dbReference type="ARBA" id="ARBA00023010"/>
    </source>
</evidence>
<dbReference type="AlphaFoldDB" id="A0A238D9K8"/>
<keyword evidence="9 11" id="KW-0811">Translocation</keyword>
<evidence type="ECO:0000256" key="3">
    <source>
        <dbReference type="ARBA" id="ARBA00017876"/>
    </source>
</evidence>
<evidence type="ECO:0000256" key="12">
    <source>
        <dbReference type="SAM" id="MobiDB-lite"/>
    </source>
</evidence>
<dbReference type="PRINTS" id="PR01651">
    <property type="entry name" value="SECGEXPORT"/>
</dbReference>
<dbReference type="GO" id="GO:0015450">
    <property type="term" value="F:protein-transporting ATPase activity"/>
    <property type="evidence" value="ECO:0007669"/>
    <property type="project" value="UniProtKB-UniRule"/>
</dbReference>
<evidence type="ECO:0000313" key="13">
    <source>
        <dbReference type="EMBL" id="SBP89935.1"/>
    </source>
</evidence>
<dbReference type="GO" id="GO:0009306">
    <property type="term" value="P:protein secretion"/>
    <property type="evidence" value="ECO:0007669"/>
    <property type="project" value="UniProtKB-UniRule"/>
</dbReference>
<dbReference type="GO" id="GO:0065002">
    <property type="term" value="P:intracellular protein transmembrane transport"/>
    <property type="evidence" value="ECO:0007669"/>
    <property type="project" value="TreeGrafter"/>
</dbReference>
<sequence>MHIVLNLILIVQILSALAMVGLILMQHGKGADMGASFGSGSSGSLFGATGSANFLSRSTAVAATVFFVCTLALAYFGNLPGSDGGGLMSRLAGTEKSATVQPPAGPSSASAASSVPSGIAQIPGAASGVAPAAKPKSVASTPAAATQSGGKKP</sequence>
<keyword evidence="6 11" id="KW-0812">Transmembrane</keyword>
<evidence type="ECO:0000256" key="4">
    <source>
        <dbReference type="ARBA" id="ARBA00022448"/>
    </source>
</evidence>
<evidence type="ECO:0000256" key="10">
    <source>
        <dbReference type="ARBA" id="ARBA00023136"/>
    </source>
</evidence>
<feature type="compositionally biased region" description="Polar residues" evidence="12">
    <location>
        <begin position="138"/>
        <end position="153"/>
    </location>
</feature>
<keyword evidence="14" id="KW-1185">Reference proteome</keyword>
<comment type="similarity">
    <text evidence="2 11">Belongs to the SecG family.</text>
</comment>